<dbReference type="InterPro" id="IPR022409">
    <property type="entry name" value="PKD/Chitinase_dom"/>
</dbReference>
<gene>
    <name evidence="2" type="ORF">FHW36_1011493</name>
</gene>
<dbReference type="SMART" id="SM00089">
    <property type="entry name" value="PKD"/>
    <property type="match status" value="2"/>
</dbReference>
<dbReference type="CDD" id="cd00146">
    <property type="entry name" value="PKD"/>
    <property type="match status" value="2"/>
</dbReference>
<sequence length="642" mass="71202">MKRAVFLVLSCCLFPILAAGYHIIGGEIYYKTLGLNGDKTRYRYLITLKLYRDADFTCGDRQGCIDRFENPVTANVFTYNGSKVLSSVYLYIEHTRPLIDTLKNPCLAPQAQHLEVAFYTAEIELAPVAGGYYVASQRCCRGEKLNNIYDSEHEGSTYYTTIPGTESRPNNNSAYFNKDTSIVICNALPFSLDYAAYDEDGDSLTYNLCNALTDGSSTNESNSTTPPPYNTTVRYIPPYSGSNPMGGRPGISISSGGLITCTPNMPGKYVVTVCVNEYDRVTKQFLGTHSKDILLTVFDCQTKIIASFPPVLNNCTEDPALHVPISNSSNAGFTSTYYWTFGDGTDTLTDSKTMFYHQYPDTGVYRVKLVVNPGLACTDSMQGEVNNYPGLVAGFTSTGLCRGDPIAFNDTSSYRYGHIISHIWDFGVSDSTVTPGSQQSLTHTFTKGDVYTISLTLLTDKNCQKTVTKNLRIYEVNPFAGNDTILARGQPLVMQGSGGDFYSWSPSDGLSDPLIARPVLNYNRDIVFKLRVSNEQGCFGYATVSVKYYTGPEIYIPNAFTPNGDGQNDRFRFIPVGITEYKFFRIYNRWGVEIYSSTDFRAGWDGTYKGMPAPVDTYIWILQGTDYTGKVIQKKGTVTLIR</sequence>
<dbReference type="InterPro" id="IPR013783">
    <property type="entry name" value="Ig-like_fold"/>
</dbReference>
<dbReference type="AlphaFoldDB" id="A0A561Q5C1"/>
<dbReference type="Proteomes" id="UP000320811">
    <property type="component" value="Unassembled WGS sequence"/>
</dbReference>
<protein>
    <submittedName>
        <fullName evidence="2">Gliding motility-associated-like protein</fullName>
    </submittedName>
</protein>
<dbReference type="InterPro" id="IPR026341">
    <property type="entry name" value="T9SS_type_B"/>
</dbReference>
<dbReference type="NCBIfam" id="TIGR04131">
    <property type="entry name" value="Bac_Flav_CTERM"/>
    <property type="match status" value="1"/>
</dbReference>
<evidence type="ECO:0000259" key="1">
    <source>
        <dbReference type="PROSITE" id="PS50093"/>
    </source>
</evidence>
<dbReference type="Pfam" id="PF18911">
    <property type="entry name" value="PKD_4"/>
    <property type="match status" value="2"/>
</dbReference>
<comment type="caution">
    <text evidence="2">The sequence shown here is derived from an EMBL/GenBank/DDBJ whole genome shotgun (WGS) entry which is preliminary data.</text>
</comment>
<reference evidence="2 3" key="1">
    <citation type="submission" date="2019-06" db="EMBL/GenBank/DDBJ databases">
        <title>Sorghum-associated microbial communities from plants grown in Nebraska, USA.</title>
        <authorList>
            <person name="Schachtman D."/>
        </authorList>
    </citation>
    <scope>NUCLEOTIDE SEQUENCE [LARGE SCALE GENOMIC DNA]</scope>
    <source>
        <strain evidence="2 3">1209</strain>
    </source>
</reference>
<dbReference type="RefSeq" id="WP_145664697.1">
    <property type="nucleotide sequence ID" value="NZ_VIWO01000001.1"/>
</dbReference>
<evidence type="ECO:0000313" key="2">
    <source>
        <dbReference type="EMBL" id="TWF45562.1"/>
    </source>
</evidence>
<feature type="domain" description="PKD" evidence="1">
    <location>
        <begin position="327"/>
        <end position="372"/>
    </location>
</feature>
<dbReference type="PROSITE" id="PS50093">
    <property type="entry name" value="PKD"/>
    <property type="match status" value="2"/>
</dbReference>
<accession>A0A561Q5C1</accession>
<dbReference type="OrthoDB" id="1490014at2"/>
<feature type="domain" description="PKD" evidence="1">
    <location>
        <begin position="424"/>
        <end position="473"/>
    </location>
</feature>
<evidence type="ECO:0000313" key="3">
    <source>
        <dbReference type="Proteomes" id="UP000320811"/>
    </source>
</evidence>
<organism evidence="2 3">
    <name type="scientific">Chitinophaga polysaccharea</name>
    <dbReference type="NCBI Taxonomy" id="1293035"/>
    <lineage>
        <taxon>Bacteria</taxon>
        <taxon>Pseudomonadati</taxon>
        <taxon>Bacteroidota</taxon>
        <taxon>Chitinophagia</taxon>
        <taxon>Chitinophagales</taxon>
        <taxon>Chitinophagaceae</taxon>
        <taxon>Chitinophaga</taxon>
    </lineage>
</organism>
<dbReference type="InterPro" id="IPR035986">
    <property type="entry name" value="PKD_dom_sf"/>
</dbReference>
<dbReference type="Pfam" id="PF13585">
    <property type="entry name" value="CHU_C"/>
    <property type="match status" value="1"/>
</dbReference>
<proteinExistence type="predicted"/>
<dbReference type="EMBL" id="VIWO01000001">
    <property type="protein sequence ID" value="TWF45562.1"/>
    <property type="molecule type" value="Genomic_DNA"/>
</dbReference>
<name>A0A561Q5C1_9BACT</name>
<dbReference type="Gene3D" id="2.60.40.10">
    <property type="entry name" value="Immunoglobulins"/>
    <property type="match status" value="2"/>
</dbReference>
<dbReference type="InterPro" id="IPR000601">
    <property type="entry name" value="PKD_dom"/>
</dbReference>
<dbReference type="SUPFAM" id="SSF49299">
    <property type="entry name" value="PKD domain"/>
    <property type="match status" value="2"/>
</dbReference>
<keyword evidence="3" id="KW-1185">Reference proteome</keyword>